<dbReference type="GeneID" id="54365969"/>
<name>A0A6J3MH66_9PEZI</name>
<gene>
    <name evidence="2" type="ORF">K489DRAFT_414834</name>
</gene>
<keyword evidence="1" id="KW-1185">Reference proteome</keyword>
<proteinExistence type="predicted"/>
<accession>A0A6J3MH66</accession>
<reference evidence="2" key="3">
    <citation type="submission" date="2025-08" db="UniProtKB">
        <authorList>
            <consortium name="RefSeq"/>
        </authorList>
    </citation>
    <scope>IDENTIFICATION</scope>
    <source>
        <strain evidence="2">CBS 342.82</strain>
    </source>
</reference>
<protein>
    <submittedName>
        <fullName evidence="2">Uncharacterized protein</fullName>
    </submittedName>
</protein>
<sequence length="196" mass="23161">MIHMERREKKLKRLWRLQRRRTDTQNRSWEGNSYAWTFLDVRRTVKNDHRVKTKIWEDMHRAYDGANEVRDHTDRVGFDRLCRLLSPTALCQCPMRQARLARPAHIPINGIGKSSGSPGEVVHYMHVMNVSHGEFYLLDTLWDDDGLGDMDTLDLDRSARRCHRHCHSHYRTMSVERPRSFTEVMTWMYAGLAAVP</sequence>
<reference evidence="2" key="2">
    <citation type="submission" date="2020-04" db="EMBL/GenBank/DDBJ databases">
        <authorList>
            <consortium name="NCBI Genome Project"/>
        </authorList>
    </citation>
    <scope>NUCLEOTIDE SEQUENCE</scope>
    <source>
        <strain evidence="2">CBS 342.82</strain>
    </source>
</reference>
<dbReference type="RefSeq" id="XP_033464254.1">
    <property type="nucleotide sequence ID" value="XM_033608170.1"/>
</dbReference>
<evidence type="ECO:0000313" key="1">
    <source>
        <dbReference type="Proteomes" id="UP000504637"/>
    </source>
</evidence>
<dbReference type="AlphaFoldDB" id="A0A6J3MH66"/>
<dbReference type="Proteomes" id="UP000504637">
    <property type="component" value="Unplaced"/>
</dbReference>
<evidence type="ECO:0000313" key="2">
    <source>
        <dbReference type="RefSeq" id="XP_033464254.1"/>
    </source>
</evidence>
<reference evidence="2" key="1">
    <citation type="submission" date="2020-01" db="EMBL/GenBank/DDBJ databases">
        <authorList>
            <consortium name="DOE Joint Genome Institute"/>
            <person name="Haridas S."/>
            <person name="Albert R."/>
            <person name="Binder M."/>
            <person name="Bloem J."/>
            <person name="Labutti K."/>
            <person name="Salamov A."/>
            <person name="Andreopoulos B."/>
            <person name="Baker S.E."/>
            <person name="Barry K."/>
            <person name="Bills G."/>
            <person name="Bluhm B.H."/>
            <person name="Cannon C."/>
            <person name="Castanera R."/>
            <person name="Culley D.E."/>
            <person name="Daum C."/>
            <person name="Ezra D."/>
            <person name="Gonzalez J.B."/>
            <person name="Henrissat B."/>
            <person name="Kuo A."/>
            <person name="Liang C."/>
            <person name="Lipzen A."/>
            <person name="Lutzoni F."/>
            <person name="Magnuson J."/>
            <person name="Mondo S."/>
            <person name="Nolan M."/>
            <person name="Ohm R."/>
            <person name="Pangilinan J."/>
            <person name="Park H.-J."/>
            <person name="Ramirez L."/>
            <person name="Alfaro M."/>
            <person name="Sun H."/>
            <person name="Tritt A."/>
            <person name="Yoshinaga Y."/>
            <person name="Zwiers L.-H."/>
            <person name="Turgeon B.G."/>
            <person name="Goodwin S.B."/>
            <person name="Spatafora J.W."/>
            <person name="Crous P.W."/>
            <person name="Grigoriev I.V."/>
        </authorList>
    </citation>
    <scope>NUCLEOTIDE SEQUENCE</scope>
    <source>
        <strain evidence="2">CBS 342.82</strain>
    </source>
</reference>
<organism evidence="2">
    <name type="scientific">Dissoconium aciculare CBS 342.82</name>
    <dbReference type="NCBI Taxonomy" id="1314786"/>
    <lineage>
        <taxon>Eukaryota</taxon>
        <taxon>Fungi</taxon>
        <taxon>Dikarya</taxon>
        <taxon>Ascomycota</taxon>
        <taxon>Pezizomycotina</taxon>
        <taxon>Dothideomycetes</taxon>
        <taxon>Dothideomycetidae</taxon>
        <taxon>Mycosphaerellales</taxon>
        <taxon>Dissoconiaceae</taxon>
        <taxon>Dissoconium</taxon>
    </lineage>
</organism>